<accession>A0ABR1FE47</accession>
<reference evidence="2 3" key="1">
    <citation type="submission" date="2024-03" db="EMBL/GenBank/DDBJ databases">
        <title>Genome-scale model development and genomic sequencing of the oleaginous clade Lipomyces.</title>
        <authorList>
            <consortium name="Lawrence Berkeley National Laboratory"/>
            <person name="Czajka J.J."/>
            <person name="Han Y."/>
            <person name="Kim J."/>
            <person name="Mondo S.J."/>
            <person name="Hofstad B.A."/>
            <person name="Robles A."/>
            <person name="Haridas S."/>
            <person name="Riley R."/>
            <person name="LaButti K."/>
            <person name="Pangilinan J."/>
            <person name="Andreopoulos W."/>
            <person name="Lipzen A."/>
            <person name="Yan J."/>
            <person name="Wang M."/>
            <person name="Ng V."/>
            <person name="Grigoriev I.V."/>
            <person name="Spatafora J.W."/>
            <person name="Magnuson J.K."/>
            <person name="Baker S.E."/>
            <person name="Pomraning K.R."/>
        </authorList>
    </citation>
    <scope>NUCLEOTIDE SEQUENCE [LARGE SCALE GENOMIC DNA]</scope>
    <source>
        <strain evidence="2 3">Phaff 52-87</strain>
    </source>
</reference>
<dbReference type="GeneID" id="90036916"/>
<comment type="caution">
    <text evidence="2">The sequence shown here is derived from an EMBL/GenBank/DDBJ whole genome shotgun (WGS) entry which is preliminary data.</text>
</comment>
<keyword evidence="3" id="KW-1185">Reference proteome</keyword>
<feature type="region of interest" description="Disordered" evidence="1">
    <location>
        <begin position="1"/>
        <end position="22"/>
    </location>
</feature>
<evidence type="ECO:0000313" key="3">
    <source>
        <dbReference type="Proteomes" id="UP001498771"/>
    </source>
</evidence>
<proteinExistence type="predicted"/>
<dbReference type="Proteomes" id="UP001498771">
    <property type="component" value="Unassembled WGS sequence"/>
</dbReference>
<dbReference type="RefSeq" id="XP_064770351.1">
    <property type="nucleotide sequence ID" value="XM_064911404.1"/>
</dbReference>
<evidence type="ECO:0000256" key="1">
    <source>
        <dbReference type="SAM" id="MobiDB-lite"/>
    </source>
</evidence>
<sequence length="376" mass="43437">MTINQSTTALEPHTPITLTDEPEQRRVRIGILARSELTSQLGFDGLASYQPRFMAPRGVSQEMWLSFVEDVNRCIVDRSVGGWGLGEEDEEETDEDCIDTDEDEDDDEEEDEEDEDEEEYKDRYTEEEDIPIEQAERVDSGISTEDQTPSLCGVEHSRDENMDDCILTDVDDADDSTLERDRALPDMDIPTFEGSLENIFIRHWTRTVTTTQSSPLKLAQTSSDALANVRRRIRARMTIKRWNEKIFPRTSSIRVQLLSFVEARQLTSVFADQTDQIDKTGAQRTRLEEWIASVRDCTVFRTRCQQMRQQRENESACGEHCVIGNIWRALSMVKEEDRVPIPSGWRRYDYERNSHRPYRSQDVLLIEDVGGEDECS</sequence>
<evidence type="ECO:0000313" key="2">
    <source>
        <dbReference type="EMBL" id="KAK7207318.1"/>
    </source>
</evidence>
<feature type="compositionally biased region" description="Acidic residues" evidence="1">
    <location>
        <begin position="86"/>
        <end position="131"/>
    </location>
</feature>
<dbReference type="EMBL" id="JBBJBU010000001">
    <property type="protein sequence ID" value="KAK7207318.1"/>
    <property type="molecule type" value="Genomic_DNA"/>
</dbReference>
<feature type="region of interest" description="Disordered" evidence="1">
    <location>
        <begin position="81"/>
        <end position="156"/>
    </location>
</feature>
<name>A0ABR1FE47_9ASCO</name>
<feature type="compositionally biased region" description="Polar residues" evidence="1">
    <location>
        <begin position="141"/>
        <end position="150"/>
    </location>
</feature>
<protein>
    <submittedName>
        <fullName evidence="2">Uncharacterized protein</fullName>
    </submittedName>
</protein>
<organism evidence="2 3">
    <name type="scientific">Myxozyma melibiosi</name>
    <dbReference type="NCBI Taxonomy" id="54550"/>
    <lineage>
        <taxon>Eukaryota</taxon>
        <taxon>Fungi</taxon>
        <taxon>Dikarya</taxon>
        <taxon>Ascomycota</taxon>
        <taxon>Saccharomycotina</taxon>
        <taxon>Lipomycetes</taxon>
        <taxon>Lipomycetales</taxon>
        <taxon>Lipomycetaceae</taxon>
        <taxon>Myxozyma</taxon>
    </lineage>
</organism>
<gene>
    <name evidence="2" type="ORF">BZA70DRAFT_270981</name>
</gene>